<dbReference type="Gene3D" id="3.80.10.10">
    <property type="entry name" value="Ribonuclease Inhibitor"/>
    <property type="match status" value="1"/>
</dbReference>
<reference evidence="1" key="1">
    <citation type="submission" date="2023-03" db="EMBL/GenBank/DDBJ databases">
        <title>Massive genome expansion in bonnet fungi (Mycena s.s.) driven by repeated elements and novel gene families across ecological guilds.</title>
        <authorList>
            <consortium name="Lawrence Berkeley National Laboratory"/>
            <person name="Harder C.B."/>
            <person name="Miyauchi S."/>
            <person name="Viragh M."/>
            <person name="Kuo A."/>
            <person name="Thoen E."/>
            <person name="Andreopoulos B."/>
            <person name="Lu D."/>
            <person name="Skrede I."/>
            <person name="Drula E."/>
            <person name="Henrissat B."/>
            <person name="Morin E."/>
            <person name="Kohler A."/>
            <person name="Barry K."/>
            <person name="LaButti K."/>
            <person name="Morin E."/>
            <person name="Salamov A."/>
            <person name="Lipzen A."/>
            <person name="Mereny Z."/>
            <person name="Hegedus B."/>
            <person name="Baldrian P."/>
            <person name="Stursova M."/>
            <person name="Weitz H."/>
            <person name="Taylor A."/>
            <person name="Grigoriev I.V."/>
            <person name="Nagy L.G."/>
            <person name="Martin F."/>
            <person name="Kauserud H."/>
        </authorList>
    </citation>
    <scope>NUCLEOTIDE SEQUENCE</scope>
    <source>
        <strain evidence="1">CBHHK182m</strain>
    </source>
</reference>
<dbReference type="SUPFAM" id="SSF52047">
    <property type="entry name" value="RNI-like"/>
    <property type="match status" value="1"/>
</dbReference>
<keyword evidence="2" id="KW-1185">Reference proteome</keyword>
<dbReference type="AlphaFoldDB" id="A0AAD7MZZ4"/>
<dbReference type="EMBL" id="JARKIB010000106">
    <property type="protein sequence ID" value="KAJ7739560.1"/>
    <property type="molecule type" value="Genomic_DNA"/>
</dbReference>
<name>A0AAD7MZZ4_9AGAR</name>
<organism evidence="1 2">
    <name type="scientific">Mycena metata</name>
    <dbReference type="NCBI Taxonomy" id="1033252"/>
    <lineage>
        <taxon>Eukaryota</taxon>
        <taxon>Fungi</taxon>
        <taxon>Dikarya</taxon>
        <taxon>Basidiomycota</taxon>
        <taxon>Agaricomycotina</taxon>
        <taxon>Agaricomycetes</taxon>
        <taxon>Agaricomycetidae</taxon>
        <taxon>Agaricales</taxon>
        <taxon>Marasmiineae</taxon>
        <taxon>Mycenaceae</taxon>
        <taxon>Mycena</taxon>
    </lineage>
</organism>
<protein>
    <recommendedName>
        <fullName evidence="3">F-box domain-containing protein</fullName>
    </recommendedName>
</protein>
<proteinExistence type="predicted"/>
<evidence type="ECO:0008006" key="3">
    <source>
        <dbReference type="Google" id="ProtNLM"/>
    </source>
</evidence>
<comment type="caution">
    <text evidence="1">The sequence shown here is derived from an EMBL/GenBank/DDBJ whole genome shotgun (WGS) entry which is preliminary data.</text>
</comment>
<gene>
    <name evidence="1" type="ORF">B0H16DRAFT_1568414</name>
</gene>
<dbReference type="Proteomes" id="UP001215598">
    <property type="component" value="Unassembled WGS sequence"/>
</dbReference>
<evidence type="ECO:0000313" key="1">
    <source>
        <dbReference type="EMBL" id="KAJ7739560.1"/>
    </source>
</evidence>
<evidence type="ECO:0000313" key="2">
    <source>
        <dbReference type="Proteomes" id="UP001215598"/>
    </source>
</evidence>
<accession>A0AAD7MZZ4</accession>
<dbReference type="InterPro" id="IPR032675">
    <property type="entry name" value="LRR_dom_sf"/>
</dbReference>
<sequence>MVNVCKPCSKIIRAPVPAVSNPELLTASLEEIKSAISQHKACLTALETREREIAQRLTRGLTVYPVLALPNEIVSRIFIQCLPSHGRVRPSRRRAPLLLAQICRHWREIALSTCQLWAAVDINAGFIDLMPGARNNTIQRGLPLIQTWFSRAMACPLSLTIRSSKQKLPVSIYPIISTVAERLHRLELSLLDEDVASLQQLSISLPHLQHLAICSDKMRPFSIFPSTPRVHDLYTSQISVSELGLYPNLTRLQLSTVSLKSLLQILQSRPKIICVAARLAPTAVDSSISAPPPLKHLSSLTLYGRNAPKAVESALKLLTLPNLHHLELHVELELNPDSLLTFFSRSACALDHLTLGFNYSRTFQGCLAALPLLKSLEVEVNHRTMVHFRELLDTRALVPRLAALSMRVDTEDLDYAAFGKSLAMRRRHNPDFQSLRLDIHQDSYDDDDADTQWLPRRAKQVFERLMADGLQIQVNWESEEGWPERWVDPCETFY</sequence>